<feature type="transmembrane region" description="Helical" evidence="1">
    <location>
        <begin position="43"/>
        <end position="65"/>
    </location>
</feature>
<keyword evidence="1" id="KW-1133">Transmembrane helix</keyword>
<reference evidence="2 3" key="1">
    <citation type="submission" date="2024-07" db="EMBL/GenBank/DDBJ databases">
        <title>Section-level genome sequencing and comparative genomics of Aspergillus sections Usti and Cavernicolus.</title>
        <authorList>
            <consortium name="Lawrence Berkeley National Laboratory"/>
            <person name="Nybo J.L."/>
            <person name="Vesth T.C."/>
            <person name="Theobald S."/>
            <person name="Frisvad J.C."/>
            <person name="Larsen T.O."/>
            <person name="Kjaerboelling I."/>
            <person name="Rothschild-Mancinelli K."/>
            <person name="Lyhne E.K."/>
            <person name="Kogle M.E."/>
            <person name="Barry K."/>
            <person name="Clum A."/>
            <person name="Na H."/>
            <person name="Ledsgaard L."/>
            <person name="Lin J."/>
            <person name="Lipzen A."/>
            <person name="Kuo A."/>
            <person name="Riley R."/>
            <person name="Mondo S."/>
            <person name="Labutti K."/>
            <person name="Haridas S."/>
            <person name="Pangalinan J."/>
            <person name="Salamov A.A."/>
            <person name="Simmons B.A."/>
            <person name="Magnuson J.K."/>
            <person name="Chen J."/>
            <person name="Drula E."/>
            <person name="Henrissat B."/>
            <person name="Wiebenga A."/>
            <person name="Lubbers R.J."/>
            <person name="Gomes A.C."/>
            <person name="Makela M.R."/>
            <person name="Stajich J."/>
            <person name="Grigoriev I.V."/>
            <person name="Mortensen U.H."/>
            <person name="De Vries R.P."/>
            <person name="Baker S.E."/>
            <person name="Andersen M.R."/>
        </authorList>
    </citation>
    <scope>NUCLEOTIDE SEQUENCE [LARGE SCALE GENOMIC DNA]</scope>
    <source>
        <strain evidence="2 3">CBS 209.92</strain>
    </source>
</reference>
<dbReference type="PANTHER" id="PTHR35872">
    <property type="entry name" value="INTEGRAL MEMBRANE PROTEIN (AFU_ORTHOLOGUE AFUA_5G07110)"/>
    <property type="match status" value="1"/>
</dbReference>
<feature type="transmembrane region" description="Helical" evidence="1">
    <location>
        <begin position="86"/>
        <end position="107"/>
    </location>
</feature>
<keyword evidence="1" id="KW-0812">Transmembrane</keyword>
<accession>A0ABR4FL30</accession>
<evidence type="ECO:0008006" key="4">
    <source>
        <dbReference type="Google" id="ProtNLM"/>
    </source>
</evidence>
<dbReference type="Proteomes" id="UP001610563">
    <property type="component" value="Unassembled WGS sequence"/>
</dbReference>
<gene>
    <name evidence="2" type="ORF">BJX66DRAFT_330298</name>
</gene>
<evidence type="ECO:0000313" key="3">
    <source>
        <dbReference type="Proteomes" id="UP001610563"/>
    </source>
</evidence>
<name>A0ABR4FL30_9EURO</name>
<keyword evidence="1" id="KW-0472">Membrane</keyword>
<dbReference type="EMBL" id="JBFTWV010000201">
    <property type="protein sequence ID" value="KAL2783969.1"/>
    <property type="molecule type" value="Genomic_DNA"/>
</dbReference>
<comment type="caution">
    <text evidence="2">The sequence shown here is derived from an EMBL/GenBank/DDBJ whole genome shotgun (WGS) entry which is preliminary data.</text>
</comment>
<keyword evidence="3" id="KW-1185">Reference proteome</keyword>
<evidence type="ECO:0000313" key="2">
    <source>
        <dbReference type="EMBL" id="KAL2783969.1"/>
    </source>
</evidence>
<dbReference type="Pfam" id="PF11204">
    <property type="entry name" value="DUF2985"/>
    <property type="match status" value="1"/>
</dbReference>
<sequence length="262" mass="29177">MDPVLSPVSLQLLASITSREDFPAAMRQRPWITGAWRWITTPKGFFITIYGLNIVAWGGMLFLLICNAAPAMCHPSCTDLYSSRRIWIEITSQILNGLFCVTGFGLAPWRLRDLYWWCCWRFAGESREKSLAGISRLASIHRAWYRLTIDASCVGDCGSGQNSSATSEPLDPSIHATAPWKMDFVVWCNMWNTIFQGCLAGCMLGMNRFDRPSWTTGLFVALACVVAGMAGYMVFRETRRVAKSSETKTPDGAVAEKGDNCV</sequence>
<evidence type="ECO:0000256" key="1">
    <source>
        <dbReference type="SAM" id="Phobius"/>
    </source>
</evidence>
<dbReference type="PANTHER" id="PTHR35872:SF1">
    <property type="entry name" value="ALPHA-L-RHAMNOSIDASE C"/>
    <property type="match status" value="1"/>
</dbReference>
<organism evidence="2 3">
    <name type="scientific">Aspergillus keveii</name>
    <dbReference type="NCBI Taxonomy" id="714993"/>
    <lineage>
        <taxon>Eukaryota</taxon>
        <taxon>Fungi</taxon>
        <taxon>Dikarya</taxon>
        <taxon>Ascomycota</taxon>
        <taxon>Pezizomycotina</taxon>
        <taxon>Eurotiomycetes</taxon>
        <taxon>Eurotiomycetidae</taxon>
        <taxon>Eurotiales</taxon>
        <taxon>Aspergillaceae</taxon>
        <taxon>Aspergillus</taxon>
        <taxon>Aspergillus subgen. Nidulantes</taxon>
    </lineage>
</organism>
<feature type="transmembrane region" description="Helical" evidence="1">
    <location>
        <begin position="214"/>
        <end position="235"/>
    </location>
</feature>
<dbReference type="InterPro" id="IPR021369">
    <property type="entry name" value="DUF2985"/>
</dbReference>
<proteinExistence type="predicted"/>
<protein>
    <recommendedName>
        <fullName evidence="4">Alpha-L-rhamnosidase C</fullName>
    </recommendedName>
</protein>